<feature type="transmembrane region" description="Helical" evidence="8">
    <location>
        <begin position="93"/>
        <end position="115"/>
    </location>
</feature>
<reference evidence="10 11" key="1">
    <citation type="submission" date="2021-02" db="EMBL/GenBank/DDBJ databases">
        <authorList>
            <person name="Han P."/>
        </authorList>
    </citation>
    <scope>NUCLEOTIDE SEQUENCE [LARGE SCALE GENOMIC DNA]</scope>
    <source>
        <strain evidence="10">Candidatus Nitrospira sp. ZN2</strain>
    </source>
</reference>
<name>A0ABM8QE09_9BACT</name>
<keyword evidence="5 8" id="KW-0812">Transmembrane</keyword>
<dbReference type="Proteomes" id="UP000675880">
    <property type="component" value="Unassembled WGS sequence"/>
</dbReference>
<keyword evidence="2 8" id="KW-0813">Transport</keyword>
<feature type="transmembrane region" description="Helical" evidence="8">
    <location>
        <begin position="501"/>
        <end position="522"/>
    </location>
</feature>
<keyword evidence="6 8" id="KW-1133">Transmembrane helix</keyword>
<feature type="domain" description="ABC transmembrane type-1" evidence="9">
    <location>
        <begin position="330"/>
        <end position="520"/>
    </location>
</feature>
<accession>A0ABM8QE09</accession>
<evidence type="ECO:0000256" key="1">
    <source>
        <dbReference type="ARBA" id="ARBA00004429"/>
    </source>
</evidence>
<keyword evidence="3" id="KW-1003">Cell membrane</keyword>
<dbReference type="CDD" id="cd06261">
    <property type="entry name" value="TM_PBP2"/>
    <property type="match status" value="2"/>
</dbReference>
<feature type="transmembrane region" description="Helical" evidence="8">
    <location>
        <begin position="452"/>
        <end position="469"/>
    </location>
</feature>
<feature type="transmembrane region" description="Helical" evidence="8">
    <location>
        <begin position="12"/>
        <end position="39"/>
    </location>
</feature>
<evidence type="ECO:0000256" key="6">
    <source>
        <dbReference type="ARBA" id="ARBA00022989"/>
    </source>
</evidence>
<protein>
    <submittedName>
        <fullName evidence="10">Ferric iron ABC transporter, permease protein</fullName>
    </submittedName>
</protein>
<evidence type="ECO:0000256" key="7">
    <source>
        <dbReference type="ARBA" id="ARBA00023136"/>
    </source>
</evidence>
<dbReference type="Gene3D" id="1.10.3720.10">
    <property type="entry name" value="MetI-like"/>
    <property type="match status" value="2"/>
</dbReference>
<evidence type="ECO:0000313" key="10">
    <source>
        <dbReference type="EMBL" id="CAE6692086.1"/>
    </source>
</evidence>
<organism evidence="10 11">
    <name type="scientific">Nitrospira defluvii</name>
    <dbReference type="NCBI Taxonomy" id="330214"/>
    <lineage>
        <taxon>Bacteria</taxon>
        <taxon>Pseudomonadati</taxon>
        <taxon>Nitrospirota</taxon>
        <taxon>Nitrospiria</taxon>
        <taxon>Nitrospirales</taxon>
        <taxon>Nitrospiraceae</taxon>
        <taxon>Nitrospira</taxon>
    </lineage>
</organism>
<keyword evidence="11" id="KW-1185">Reference proteome</keyword>
<dbReference type="PANTHER" id="PTHR43357">
    <property type="entry name" value="INNER MEMBRANE ABC TRANSPORTER PERMEASE PROTEIN YDCV"/>
    <property type="match status" value="1"/>
</dbReference>
<evidence type="ECO:0000256" key="4">
    <source>
        <dbReference type="ARBA" id="ARBA00022519"/>
    </source>
</evidence>
<dbReference type="SUPFAM" id="SSF161098">
    <property type="entry name" value="MetI-like"/>
    <property type="match status" value="2"/>
</dbReference>
<dbReference type="PANTHER" id="PTHR43357:SF3">
    <property type="entry name" value="FE(3+)-TRANSPORT SYSTEM PERMEASE PROTEIN FBPB 2"/>
    <property type="match status" value="1"/>
</dbReference>
<proteinExistence type="inferred from homology"/>
<feature type="transmembrane region" description="Helical" evidence="8">
    <location>
        <begin position="395"/>
        <end position="416"/>
    </location>
</feature>
<dbReference type="InterPro" id="IPR000515">
    <property type="entry name" value="MetI-like"/>
</dbReference>
<comment type="subcellular location">
    <subcellularLocation>
        <location evidence="1">Cell inner membrane</location>
        <topology evidence="1">Multi-pass membrane protein</topology>
    </subcellularLocation>
    <subcellularLocation>
        <location evidence="8">Cell membrane</location>
        <topology evidence="8">Multi-pass membrane protein</topology>
    </subcellularLocation>
</comment>
<comment type="caution">
    <text evidence="10">The sequence shown here is derived from an EMBL/GenBank/DDBJ whole genome shotgun (WGS) entry which is preliminary data.</text>
</comment>
<feature type="transmembrane region" description="Helical" evidence="8">
    <location>
        <begin position="238"/>
        <end position="261"/>
    </location>
</feature>
<dbReference type="PROSITE" id="PS50928">
    <property type="entry name" value="ABC_TM1"/>
    <property type="match status" value="2"/>
</dbReference>
<feature type="transmembrane region" description="Helical" evidence="8">
    <location>
        <begin position="59"/>
        <end position="81"/>
    </location>
</feature>
<evidence type="ECO:0000256" key="2">
    <source>
        <dbReference type="ARBA" id="ARBA00022448"/>
    </source>
</evidence>
<feature type="domain" description="ABC transmembrane type-1" evidence="9">
    <location>
        <begin position="55"/>
        <end position="255"/>
    </location>
</feature>
<evidence type="ECO:0000259" key="9">
    <source>
        <dbReference type="PROSITE" id="PS50928"/>
    </source>
</evidence>
<dbReference type="RefSeq" id="WP_213040184.1">
    <property type="nucleotide sequence ID" value="NZ_CAJNBJ010000001.1"/>
</dbReference>
<sequence>MFTATRAHTPSSLQWVSLLTAAFLVLPTGYIIYVALTAAPTVWTRLWSTRIPELLGNTLSLAASVALATLGLGVSLAWLIVRYEFPGRRLWEWALALPLAMPTYVLAYVYAHLLGMGGPAEQWWQMVLGADARLLSPQSFLGVTLIMALDTFPFVYLLVRGALLNLNLSFEEVARVCGVSPWTTLWKVTLPLIRPAIAAGLALVVLYVISDFGAVSLLRYQTLTYAVYQQMTSRYDHTAASILSLLLVLMAGIFLVTERWFRQRSRFYQTSGRYRKAMRRQAGPIATAAITGYVVLVFGVSFGIPAAMLVQWSIEAIGQGALDARFVGFVWNSTVLAALAASGAVLIGIPLAYLASRRPSRLNLACLHAAYAGYALPGPVAALAVLVLFTHFVPALYGTVVVLLIAYILHFLPVGLQSMEPALQQITPNVEEVARTLGCTAQQSLRRITLPLVRNGFTAAWVLMFLQTMKELPATLLLRPVGFDTLAIRVWLEASEEYYQLAAPAALLIVVLSLPALMLLVAKDWRAQEQEIGT</sequence>
<keyword evidence="7 8" id="KW-0472">Membrane</keyword>
<dbReference type="InterPro" id="IPR035906">
    <property type="entry name" value="MetI-like_sf"/>
</dbReference>
<feature type="transmembrane region" description="Helical" evidence="8">
    <location>
        <begin position="196"/>
        <end position="218"/>
    </location>
</feature>
<feature type="transmembrane region" description="Helical" evidence="8">
    <location>
        <begin position="282"/>
        <end position="309"/>
    </location>
</feature>
<evidence type="ECO:0000256" key="3">
    <source>
        <dbReference type="ARBA" id="ARBA00022475"/>
    </source>
</evidence>
<feature type="transmembrane region" description="Helical" evidence="8">
    <location>
        <begin position="366"/>
        <end position="389"/>
    </location>
</feature>
<dbReference type="EMBL" id="CAJNBJ010000001">
    <property type="protein sequence ID" value="CAE6692086.1"/>
    <property type="molecule type" value="Genomic_DNA"/>
</dbReference>
<keyword evidence="4" id="KW-0997">Cell inner membrane</keyword>
<evidence type="ECO:0000256" key="8">
    <source>
        <dbReference type="RuleBase" id="RU363032"/>
    </source>
</evidence>
<feature type="transmembrane region" description="Helical" evidence="8">
    <location>
        <begin position="329"/>
        <end position="354"/>
    </location>
</feature>
<evidence type="ECO:0000256" key="5">
    <source>
        <dbReference type="ARBA" id="ARBA00022692"/>
    </source>
</evidence>
<gene>
    <name evidence="10" type="ORF">NSPZN2_10271</name>
</gene>
<dbReference type="Pfam" id="PF00528">
    <property type="entry name" value="BPD_transp_1"/>
    <property type="match status" value="2"/>
</dbReference>
<comment type="similarity">
    <text evidence="8">Belongs to the binding-protein-dependent transport system permease family.</text>
</comment>
<evidence type="ECO:0000313" key="11">
    <source>
        <dbReference type="Proteomes" id="UP000675880"/>
    </source>
</evidence>
<feature type="transmembrane region" description="Helical" evidence="8">
    <location>
        <begin position="135"/>
        <end position="159"/>
    </location>
</feature>